<sequence>LLEEIVKVLNPFEEITRHISEKGESVESWLDLIYGSSLEDSEQISDSNTSINSDDKANILSAENRKQCQYTHRTNSIEDQIQAELFALEPNYYKSDNEKTQNTIEKDCDSLSAELW</sequence>
<evidence type="ECO:0000256" key="1">
    <source>
        <dbReference type="SAM" id="MobiDB-lite"/>
    </source>
</evidence>
<protein>
    <submittedName>
        <fullName evidence="2">14541_t:CDS:1</fullName>
    </submittedName>
</protein>
<reference evidence="2 3" key="1">
    <citation type="submission" date="2021-06" db="EMBL/GenBank/DDBJ databases">
        <authorList>
            <person name="Kallberg Y."/>
            <person name="Tangrot J."/>
            <person name="Rosling A."/>
        </authorList>
    </citation>
    <scope>NUCLEOTIDE SEQUENCE [LARGE SCALE GENOMIC DNA]</scope>
    <source>
        <strain evidence="2 3">120-4 pot B 10/14</strain>
    </source>
</reference>
<name>A0ABN7X0Q9_GIGMA</name>
<feature type="non-terminal residue" evidence="2">
    <location>
        <position position="1"/>
    </location>
</feature>
<feature type="non-terminal residue" evidence="2">
    <location>
        <position position="116"/>
    </location>
</feature>
<feature type="compositionally biased region" description="Basic and acidic residues" evidence="1">
    <location>
        <begin position="96"/>
        <end position="109"/>
    </location>
</feature>
<dbReference type="Proteomes" id="UP000789901">
    <property type="component" value="Unassembled WGS sequence"/>
</dbReference>
<evidence type="ECO:0000313" key="3">
    <source>
        <dbReference type="Proteomes" id="UP000789901"/>
    </source>
</evidence>
<gene>
    <name evidence="2" type="ORF">GMARGA_LOCUS37206</name>
</gene>
<accession>A0ABN7X0Q9</accession>
<dbReference type="EMBL" id="CAJVQB010076624">
    <property type="protein sequence ID" value="CAG8844633.1"/>
    <property type="molecule type" value="Genomic_DNA"/>
</dbReference>
<comment type="caution">
    <text evidence="2">The sequence shown here is derived from an EMBL/GenBank/DDBJ whole genome shotgun (WGS) entry which is preliminary data.</text>
</comment>
<organism evidence="2 3">
    <name type="scientific">Gigaspora margarita</name>
    <dbReference type="NCBI Taxonomy" id="4874"/>
    <lineage>
        <taxon>Eukaryota</taxon>
        <taxon>Fungi</taxon>
        <taxon>Fungi incertae sedis</taxon>
        <taxon>Mucoromycota</taxon>
        <taxon>Glomeromycotina</taxon>
        <taxon>Glomeromycetes</taxon>
        <taxon>Diversisporales</taxon>
        <taxon>Gigasporaceae</taxon>
        <taxon>Gigaspora</taxon>
    </lineage>
</organism>
<feature type="region of interest" description="Disordered" evidence="1">
    <location>
        <begin position="96"/>
        <end position="116"/>
    </location>
</feature>
<evidence type="ECO:0000313" key="2">
    <source>
        <dbReference type="EMBL" id="CAG8844633.1"/>
    </source>
</evidence>
<keyword evidence="3" id="KW-1185">Reference proteome</keyword>
<proteinExistence type="predicted"/>